<organism evidence="1 2">
    <name type="scientific">Oryza sativa subsp. japonica</name>
    <name type="common">Rice</name>
    <dbReference type="NCBI Taxonomy" id="39947"/>
    <lineage>
        <taxon>Eukaryota</taxon>
        <taxon>Viridiplantae</taxon>
        <taxon>Streptophyta</taxon>
        <taxon>Embryophyta</taxon>
        <taxon>Tracheophyta</taxon>
        <taxon>Spermatophyta</taxon>
        <taxon>Magnoliopsida</taxon>
        <taxon>Liliopsida</taxon>
        <taxon>Poales</taxon>
        <taxon>Poaceae</taxon>
        <taxon>BOP clade</taxon>
        <taxon>Oryzoideae</taxon>
        <taxon>Oryzeae</taxon>
        <taxon>Oryzinae</taxon>
        <taxon>Oryza</taxon>
        <taxon>Oryza sativa</taxon>
    </lineage>
</organism>
<dbReference type="InParanoid" id="A0A0P0XDG2"/>
<reference evidence="1 2" key="2">
    <citation type="journal article" date="2013" name="Plant Cell Physiol.">
        <title>Rice Annotation Project Database (RAP-DB): an integrative and interactive database for rice genomics.</title>
        <authorList>
            <person name="Sakai H."/>
            <person name="Lee S.S."/>
            <person name="Tanaka T."/>
            <person name="Numa H."/>
            <person name="Kim J."/>
            <person name="Kawahara Y."/>
            <person name="Wakimoto H."/>
            <person name="Yang C.C."/>
            <person name="Iwamoto M."/>
            <person name="Abe T."/>
            <person name="Yamada Y."/>
            <person name="Muto A."/>
            <person name="Inokuchi H."/>
            <person name="Ikemura T."/>
            <person name="Matsumoto T."/>
            <person name="Sasaki T."/>
            <person name="Itoh T."/>
        </authorList>
    </citation>
    <scope>NUCLEOTIDE SEQUENCE [LARGE SCALE GENOMIC DNA]</scope>
    <source>
        <strain evidence="2">cv. Nipponbare</strain>
    </source>
</reference>
<dbReference type="EMBL" id="AP014964">
    <property type="protein sequence ID" value="BAT04529.1"/>
    <property type="molecule type" value="Genomic_DNA"/>
</dbReference>
<evidence type="ECO:0000313" key="1">
    <source>
        <dbReference type="EMBL" id="BAT04529.1"/>
    </source>
</evidence>
<reference evidence="2" key="1">
    <citation type="journal article" date="2005" name="Nature">
        <title>The map-based sequence of the rice genome.</title>
        <authorList>
            <consortium name="International rice genome sequencing project (IRGSP)"/>
            <person name="Matsumoto T."/>
            <person name="Wu J."/>
            <person name="Kanamori H."/>
            <person name="Katayose Y."/>
            <person name="Fujisawa M."/>
            <person name="Namiki N."/>
            <person name="Mizuno H."/>
            <person name="Yamamoto K."/>
            <person name="Antonio B.A."/>
            <person name="Baba T."/>
            <person name="Sakata K."/>
            <person name="Nagamura Y."/>
            <person name="Aoki H."/>
            <person name="Arikawa K."/>
            <person name="Arita K."/>
            <person name="Bito T."/>
            <person name="Chiden Y."/>
            <person name="Fujitsuka N."/>
            <person name="Fukunaka R."/>
            <person name="Hamada M."/>
            <person name="Harada C."/>
            <person name="Hayashi A."/>
            <person name="Hijishita S."/>
            <person name="Honda M."/>
            <person name="Hosokawa S."/>
            <person name="Ichikawa Y."/>
            <person name="Idonuma A."/>
            <person name="Iijima M."/>
            <person name="Ikeda M."/>
            <person name="Ikeno M."/>
            <person name="Ito K."/>
            <person name="Ito S."/>
            <person name="Ito T."/>
            <person name="Ito Y."/>
            <person name="Ito Y."/>
            <person name="Iwabuchi A."/>
            <person name="Kamiya K."/>
            <person name="Karasawa W."/>
            <person name="Kurita K."/>
            <person name="Katagiri S."/>
            <person name="Kikuta A."/>
            <person name="Kobayashi H."/>
            <person name="Kobayashi N."/>
            <person name="Machita K."/>
            <person name="Maehara T."/>
            <person name="Masukawa M."/>
            <person name="Mizubayashi T."/>
            <person name="Mukai Y."/>
            <person name="Nagasaki H."/>
            <person name="Nagata Y."/>
            <person name="Naito S."/>
            <person name="Nakashima M."/>
            <person name="Nakama Y."/>
            <person name="Nakamichi Y."/>
            <person name="Nakamura M."/>
            <person name="Meguro A."/>
            <person name="Negishi M."/>
            <person name="Ohta I."/>
            <person name="Ohta T."/>
            <person name="Okamoto M."/>
            <person name="Ono N."/>
            <person name="Saji S."/>
            <person name="Sakaguchi M."/>
            <person name="Sakai K."/>
            <person name="Shibata M."/>
            <person name="Shimokawa T."/>
            <person name="Song J."/>
            <person name="Takazaki Y."/>
            <person name="Terasawa K."/>
            <person name="Tsugane M."/>
            <person name="Tsuji K."/>
            <person name="Ueda S."/>
            <person name="Waki K."/>
            <person name="Yamagata H."/>
            <person name="Yamamoto M."/>
            <person name="Yamamoto S."/>
            <person name="Yamane H."/>
            <person name="Yoshiki S."/>
            <person name="Yoshihara R."/>
            <person name="Yukawa K."/>
            <person name="Zhong H."/>
            <person name="Yano M."/>
            <person name="Yuan Q."/>
            <person name="Ouyang S."/>
            <person name="Liu J."/>
            <person name="Jones K.M."/>
            <person name="Gansberger K."/>
            <person name="Moffat K."/>
            <person name="Hill J."/>
            <person name="Bera J."/>
            <person name="Fadrosh D."/>
            <person name="Jin S."/>
            <person name="Johri S."/>
            <person name="Kim M."/>
            <person name="Overton L."/>
            <person name="Reardon M."/>
            <person name="Tsitrin T."/>
            <person name="Vuong H."/>
            <person name="Weaver B."/>
            <person name="Ciecko A."/>
            <person name="Tallon L."/>
            <person name="Jackson J."/>
            <person name="Pai G."/>
            <person name="Aken S.V."/>
            <person name="Utterback T."/>
            <person name="Reidmuller S."/>
            <person name="Feldblyum T."/>
            <person name="Hsiao J."/>
            <person name="Zismann V."/>
            <person name="Iobst S."/>
            <person name="de Vazeille A.R."/>
            <person name="Buell C.R."/>
            <person name="Ying K."/>
            <person name="Li Y."/>
            <person name="Lu T."/>
            <person name="Huang Y."/>
            <person name="Zhao Q."/>
            <person name="Feng Q."/>
            <person name="Zhang L."/>
            <person name="Zhu J."/>
            <person name="Weng Q."/>
            <person name="Mu J."/>
            <person name="Lu Y."/>
            <person name="Fan D."/>
            <person name="Liu Y."/>
            <person name="Guan J."/>
            <person name="Zhang Y."/>
            <person name="Yu S."/>
            <person name="Liu X."/>
            <person name="Zhang Y."/>
            <person name="Hong G."/>
            <person name="Han B."/>
            <person name="Choisne N."/>
            <person name="Demange N."/>
            <person name="Orjeda G."/>
            <person name="Samain S."/>
            <person name="Cattolico L."/>
            <person name="Pelletier E."/>
            <person name="Couloux A."/>
            <person name="Segurens B."/>
            <person name="Wincker P."/>
            <person name="D'Hont A."/>
            <person name="Scarpelli C."/>
            <person name="Weissenbach J."/>
            <person name="Salanoubat M."/>
            <person name="Quetier F."/>
            <person name="Yu Y."/>
            <person name="Kim H.R."/>
            <person name="Rambo T."/>
            <person name="Currie J."/>
            <person name="Collura K."/>
            <person name="Luo M."/>
            <person name="Yang T."/>
            <person name="Ammiraju J.S.S."/>
            <person name="Engler F."/>
            <person name="Soderlund C."/>
            <person name="Wing R.A."/>
            <person name="Palmer L.E."/>
            <person name="de la Bastide M."/>
            <person name="Spiegel L."/>
            <person name="Nascimento L."/>
            <person name="Zutavern T."/>
            <person name="O'Shaughnessy A."/>
            <person name="Dike S."/>
            <person name="Dedhia N."/>
            <person name="Preston R."/>
            <person name="Balija V."/>
            <person name="McCombie W.R."/>
            <person name="Chow T."/>
            <person name="Chen H."/>
            <person name="Chung M."/>
            <person name="Chen C."/>
            <person name="Shaw J."/>
            <person name="Wu H."/>
            <person name="Hsiao K."/>
            <person name="Chao Y."/>
            <person name="Chu M."/>
            <person name="Cheng C."/>
            <person name="Hour A."/>
            <person name="Lee P."/>
            <person name="Lin S."/>
            <person name="Lin Y."/>
            <person name="Liou J."/>
            <person name="Liu S."/>
            <person name="Hsing Y."/>
            <person name="Raghuvanshi S."/>
            <person name="Mohanty A."/>
            <person name="Bharti A.K."/>
            <person name="Gaur A."/>
            <person name="Gupta V."/>
            <person name="Kumar D."/>
            <person name="Ravi V."/>
            <person name="Vij S."/>
            <person name="Kapur A."/>
            <person name="Khurana P."/>
            <person name="Khurana P."/>
            <person name="Khurana J.P."/>
            <person name="Tyagi A.K."/>
            <person name="Gaikwad K."/>
            <person name="Singh A."/>
            <person name="Dalal V."/>
            <person name="Srivastava S."/>
            <person name="Dixit A."/>
            <person name="Pal A.K."/>
            <person name="Ghazi I.A."/>
            <person name="Yadav M."/>
            <person name="Pandit A."/>
            <person name="Bhargava A."/>
            <person name="Sureshbabu K."/>
            <person name="Batra K."/>
            <person name="Sharma T.R."/>
            <person name="Mohapatra T."/>
            <person name="Singh N.K."/>
            <person name="Messing J."/>
            <person name="Nelson A.B."/>
            <person name="Fuks G."/>
            <person name="Kavchok S."/>
            <person name="Keizer G."/>
            <person name="Linton E."/>
            <person name="Llaca V."/>
            <person name="Song R."/>
            <person name="Tanyolac B."/>
            <person name="Young S."/>
            <person name="Ho-Il K."/>
            <person name="Hahn J.H."/>
            <person name="Sangsakoo G."/>
            <person name="Vanavichit A."/>
            <person name="de Mattos Luiz.A.T."/>
            <person name="Zimmer P.D."/>
            <person name="Malone G."/>
            <person name="Dellagostin O."/>
            <person name="de Oliveira A.C."/>
            <person name="Bevan M."/>
            <person name="Bancroft I."/>
            <person name="Minx P."/>
            <person name="Cordum H."/>
            <person name="Wilson R."/>
            <person name="Cheng Z."/>
            <person name="Jin W."/>
            <person name="Jiang J."/>
            <person name="Leong S.A."/>
            <person name="Iwama H."/>
            <person name="Gojobori T."/>
            <person name="Itoh T."/>
            <person name="Niimura Y."/>
            <person name="Fujii Y."/>
            <person name="Habara T."/>
            <person name="Sakai H."/>
            <person name="Sato Y."/>
            <person name="Wilson G."/>
            <person name="Kumar K."/>
            <person name="McCouch S."/>
            <person name="Juretic N."/>
            <person name="Hoen D."/>
            <person name="Wright S."/>
            <person name="Bruskiewich R."/>
            <person name="Bureau T."/>
            <person name="Miyao A."/>
            <person name="Hirochika H."/>
            <person name="Nishikawa T."/>
            <person name="Kadowaki K."/>
            <person name="Sugiura M."/>
            <person name="Burr B."/>
            <person name="Sasaki T."/>
        </authorList>
    </citation>
    <scope>NUCLEOTIDE SEQUENCE [LARGE SCALE GENOMIC DNA]</scope>
    <source>
        <strain evidence="2">cv. Nipponbare</strain>
    </source>
</reference>
<reference evidence="1 2" key="3">
    <citation type="journal article" date="2013" name="Rice">
        <title>Improvement of the Oryza sativa Nipponbare reference genome using next generation sequence and optical map data.</title>
        <authorList>
            <person name="Kawahara Y."/>
            <person name="de la Bastide M."/>
            <person name="Hamilton J.P."/>
            <person name="Kanamori H."/>
            <person name="McCombie W.R."/>
            <person name="Ouyang S."/>
            <person name="Schwartz D.C."/>
            <person name="Tanaka T."/>
            <person name="Wu J."/>
            <person name="Zhou S."/>
            <person name="Childs K.L."/>
            <person name="Davidson R.M."/>
            <person name="Lin H."/>
            <person name="Quesada-Ocampo L."/>
            <person name="Vaillancourt B."/>
            <person name="Sakai H."/>
            <person name="Lee S.S."/>
            <person name="Kim J."/>
            <person name="Numa H."/>
            <person name="Itoh T."/>
            <person name="Buell C.R."/>
            <person name="Matsumoto T."/>
        </authorList>
    </citation>
    <scope>NUCLEOTIDE SEQUENCE [LARGE SCALE GENOMIC DNA]</scope>
    <source>
        <strain evidence="2">cv. Nipponbare</strain>
    </source>
</reference>
<gene>
    <name evidence="1" type="ordered locus">Os08g0246351</name>
    <name evidence="1" type="ORF">OSNPB_080246351</name>
</gene>
<evidence type="ECO:0000313" key="2">
    <source>
        <dbReference type="Proteomes" id="UP000059680"/>
    </source>
</evidence>
<sequence length="97" mass="10313">MVSMQSSTSRAVLRTCLTKVLVTLSVTRPLASLRKECIISNSSEITNRSRCTVLCSFSSSSMADLAMVTVPSTVVLANPSTRSAIVALSLARSMCLL</sequence>
<dbReference type="AlphaFoldDB" id="A0A0P0XDG2"/>
<feature type="non-terminal residue" evidence="1">
    <location>
        <position position="97"/>
    </location>
</feature>
<dbReference type="Gramene" id="Os08t0246351-00">
    <property type="protein sequence ID" value="Os08t0246351-00"/>
    <property type="gene ID" value="Os08g0246351"/>
</dbReference>
<proteinExistence type="predicted"/>
<protein>
    <submittedName>
        <fullName evidence="1">Os08g0246351 protein</fullName>
    </submittedName>
</protein>
<dbReference type="PaxDb" id="39947-A0A0P0XDG2"/>
<accession>A0A0P0XDG2</accession>
<name>A0A0P0XDG2_ORYSJ</name>
<dbReference type="Proteomes" id="UP000059680">
    <property type="component" value="Chromosome 8"/>
</dbReference>
<keyword evidence="2" id="KW-1185">Reference proteome</keyword>